<evidence type="ECO:0000259" key="7">
    <source>
        <dbReference type="Pfam" id="PF00056"/>
    </source>
</evidence>
<feature type="active site" description="Proton acceptor" evidence="4">
    <location>
        <position position="174"/>
    </location>
</feature>
<dbReference type="SUPFAM" id="SSF56327">
    <property type="entry name" value="LDH C-terminal domain-like"/>
    <property type="match status" value="1"/>
</dbReference>
<comment type="similarity">
    <text evidence="6">Belongs to the LDH/MDH superfamily.</text>
</comment>
<keyword evidence="3 5" id="KW-0520">NAD</keyword>
<dbReference type="PIRSF" id="PIRSF000102">
    <property type="entry name" value="Lac_mal_DH"/>
    <property type="match status" value="1"/>
</dbReference>
<dbReference type="GO" id="GO:0006089">
    <property type="term" value="P:lactate metabolic process"/>
    <property type="evidence" value="ECO:0007669"/>
    <property type="project" value="TreeGrafter"/>
</dbReference>
<protein>
    <submittedName>
        <fullName evidence="9">L-lactate dehydrogenase</fullName>
    </submittedName>
</protein>
<dbReference type="AlphaFoldDB" id="A0A1H8UPX1"/>
<evidence type="ECO:0000259" key="8">
    <source>
        <dbReference type="Pfam" id="PF02866"/>
    </source>
</evidence>
<name>A0A1H8UPX1_9GAMM</name>
<evidence type="ECO:0000256" key="6">
    <source>
        <dbReference type="RuleBase" id="RU003369"/>
    </source>
</evidence>
<reference evidence="9 10" key="1">
    <citation type="submission" date="2016-10" db="EMBL/GenBank/DDBJ databases">
        <authorList>
            <person name="de Groot N.N."/>
        </authorList>
    </citation>
    <scope>NUCLEOTIDE SEQUENCE [LARGE SCALE GENOMIC DNA]</scope>
    <source>
        <strain evidence="9 10">CGMCC 1.6291</strain>
    </source>
</reference>
<dbReference type="Gene3D" id="3.90.110.10">
    <property type="entry name" value="Lactate dehydrogenase/glycoside hydrolase, family 4, C-terminal"/>
    <property type="match status" value="1"/>
</dbReference>
<dbReference type="PANTHER" id="PTHR43128:SF16">
    <property type="entry name" value="L-LACTATE DEHYDROGENASE"/>
    <property type="match status" value="1"/>
</dbReference>
<evidence type="ECO:0000313" key="10">
    <source>
        <dbReference type="Proteomes" id="UP000199657"/>
    </source>
</evidence>
<dbReference type="Pfam" id="PF02866">
    <property type="entry name" value="Ldh_1_C"/>
    <property type="match status" value="1"/>
</dbReference>
<evidence type="ECO:0000256" key="1">
    <source>
        <dbReference type="ARBA" id="ARBA00003966"/>
    </source>
</evidence>
<dbReference type="Gene3D" id="3.40.50.720">
    <property type="entry name" value="NAD(P)-binding Rossmann-like Domain"/>
    <property type="match status" value="1"/>
</dbReference>
<dbReference type="Proteomes" id="UP000199657">
    <property type="component" value="Unassembled WGS sequence"/>
</dbReference>
<evidence type="ECO:0000256" key="3">
    <source>
        <dbReference type="ARBA" id="ARBA00023027"/>
    </source>
</evidence>
<accession>A0A1H8UPX1</accession>
<dbReference type="InterPro" id="IPR036291">
    <property type="entry name" value="NAD(P)-bd_dom_sf"/>
</dbReference>
<dbReference type="OrthoDB" id="9802969at2"/>
<dbReference type="Pfam" id="PF00056">
    <property type="entry name" value="Ldh_1_N"/>
    <property type="match status" value="1"/>
</dbReference>
<organism evidence="9 10">
    <name type="scientific">Aquisalimonas asiatica</name>
    <dbReference type="NCBI Taxonomy" id="406100"/>
    <lineage>
        <taxon>Bacteria</taxon>
        <taxon>Pseudomonadati</taxon>
        <taxon>Pseudomonadota</taxon>
        <taxon>Gammaproteobacteria</taxon>
        <taxon>Chromatiales</taxon>
        <taxon>Ectothiorhodospiraceae</taxon>
        <taxon>Aquisalimonas</taxon>
    </lineage>
</organism>
<feature type="binding site" evidence="5">
    <location>
        <begin position="7"/>
        <end position="12"/>
    </location>
    <ligand>
        <name>NAD(+)</name>
        <dbReference type="ChEBI" id="CHEBI:57540"/>
    </ligand>
</feature>
<dbReference type="InterPro" id="IPR001557">
    <property type="entry name" value="L-lactate/malate_DH"/>
</dbReference>
<evidence type="ECO:0000256" key="4">
    <source>
        <dbReference type="PIRSR" id="PIRSR000102-1"/>
    </source>
</evidence>
<dbReference type="SUPFAM" id="SSF51735">
    <property type="entry name" value="NAD(P)-binding Rossmann-fold domains"/>
    <property type="match status" value="1"/>
</dbReference>
<dbReference type="InterPro" id="IPR015955">
    <property type="entry name" value="Lactate_DH/Glyco_Ohase_4_C"/>
</dbReference>
<feature type="binding site" evidence="5">
    <location>
        <position position="94"/>
    </location>
    <ligand>
        <name>NAD(+)</name>
        <dbReference type="ChEBI" id="CHEBI:57540"/>
    </ligand>
</feature>
<evidence type="ECO:0000313" key="9">
    <source>
        <dbReference type="EMBL" id="SEP04964.1"/>
    </source>
</evidence>
<dbReference type="InterPro" id="IPR001236">
    <property type="entry name" value="Lactate/malate_DH_N"/>
</dbReference>
<gene>
    <name evidence="9" type="ORF">SAMN04488052_107131</name>
</gene>
<keyword evidence="2 6" id="KW-0560">Oxidoreductase</keyword>
<dbReference type="PRINTS" id="PR00086">
    <property type="entry name" value="LLDHDRGNASE"/>
</dbReference>
<dbReference type="InterPro" id="IPR022383">
    <property type="entry name" value="Lactate/malate_DH_C"/>
</dbReference>
<dbReference type="STRING" id="406100.SAMN04488052_107131"/>
<feature type="domain" description="Lactate/malate dehydrogenase N-terminal" evidence="7">
    <location>
        <begin position="1"/>
        <end position="141"/>
    </location>
</feature>
<evidence type="ECO:0000256" key="5">
    <source>
        <dbReference type="PIRSR" id="PIRSR000102-3"/>
    </source>
</evidence>
<dbReference type="RefSeq" id="WP_091645195.1">
    <property type="nucleotide sequence ID" value="NZ_FOEG01000007.1"/>
</dbReference>
<dbReference type="PANTHER" id="PTHR43128">
    <property type="entry name" value="L-2-HYDROXYCARBOXYLATE DEHYDROGENASE (NAD(P)(+))"/>
    <property type="match status" value="1"/>
</dbReference>
<keyword evidence="10" id="KW-1185">Reference proteome</keyword>
<dbReference type="GO" id="GO:0004459">
    <property type="term" value="F:L-lactate dehydrogenase (NAD+) activity"/>
    <property type="evidence" value="ECO:0007669"/>
    <property type="project" value="TreeGrafter"/>
</dbReference>
<comment type="function">
    <text evidence="1">Catalyzes the reversible oxidation of malate to oxaloacetate.</text>
</comment>
<sequence length="307" mass="32822">MKIGIIGTGRVGSSLAYTLVTRGLAEELVLYNRKPEVAVGEALDLEHALAFTQRRMTIRAGGVDAFANADVIALCASRPLPEGATDRRMLGPQNVALSRDLLPAFAAVAPNARLVILSNPVDVLTYYAVEHTGFPAERVLGCGTLVDSARFRAMLSREIGVNPSDVRAYVMGEHGPAQFPVMTSAQAGGEHLADTPQRQAMFRDVVNAGITILKNKGYTSHAVAMAGSLLIEAIAFDTRQTFPVSQRLNGYLGERDVALSVPAVVGAGGVEKLLQPEMNDKERQAFRDAATSVRDAMRMALQGSQSM</sequence>
<evidence type="ECO:0000256" key="2">
    <source>
        <dbReference type="ARBA" id="ARBA00023002"/>
    </source>
</evidence>
<feature type="domain" description="Lactate/malate dehydrogenase C-terminal" evidence="8">
    <location>
        <begin position="144"/>
        <end position="298"/>
    </location>
</feature>
<dbReference type="EMBL" id="FOEG01000007">
    <property type="protein sequence ID" value="SEP04964.1"/>
    <property type="molecule type" value="Genomic_DNA"/>
</dbReference>
<proteinExistence type="inferred from homology"/>